<gene>
    <name evidence="3" type="ORF">AB1Y20_000793</name>
</gene>
<feature type="compositionally biased region" description="Polar residues" evidence="2">
    <location>
        <begin position="241"/>
        <end position="257"/>
    </location>
</feature>
<feature type="compositionally biased region" description="Pro residues" evidence="2">
    <location>
        <begin position="48"/>
        <end position="57"/>
    </location>
</feature>
<feature type="region of interest" description="Disordered" evidence="2">
    <location>
        <begin position="239"/>
        <end position="263"/>
    </location>
</feature>
<dbReference type="AlphaFoldDB" id="A0AB34K9K1"/>
<evidence type="ECO:0000313" key="3">
    <source>
        <dbReference type="EMBL" id="KAL1529862.1"/>
    </source>
</evidence>
<feature type="coiled-coil region" evidence="1">
    <location>
        <begin position="449"/>
        <end position="476"/>
    </location>
</feature>
<dbReference type="EMBL" id="JBGBPQ010000001">
    <property type="protein sequence ID" value="KAL1529862.1"/>
    <property type="molecule type" value="Genomic_DNA"/>
</dbReference>
<feature type="region of interest" description="Disordered" evidence="2">
    <location>
        <begin position="1"/>
        <end position="83"/>
    </location>
</feature>
<reference evidence="3 4" key="1">
    <citation type="journal article" date="2024" name="Science">
        <title>Giant polyketide synthase enzymes in the biosynthesis of giant marine polyether toxins.</title>
        <authorList>
            <person name="Fallon T.R."/>
            <person name="Shende V.V."/>
            <person name="Wierzbicki I.H."/>
            <person name="Pendleton A.L."/>
            <person name="Watervoot N.F."/>
            <person name="Auber R.P."/>
            <person name="Gonzalez D.J."/>
            <person name="Wisecaver J.H."/>
            <person name="Moore B.S."/>
        </authorList>
    </citation>
    <scope>NUCLEOTIDE SEQUENCE [LARGE SCALE GENOMIC DNA]</scope>
    <source>
        <strain evidence="3 4">12B1</strain>
    </source>
</reference>
<proteinExistence type="predicted"/>
<accession>A0AB34K9K1</accession>
<comment type="caution">
    <text evidence="3">The sequence shown here is derived from an EMBL/GenBank/DDBJ whole genome shotgun (WGS) entry which is preliminary data.</text>
</comment>
<sequence>MVSPELPALDRGQLDVSAASVSPRGSKTARSRRSRRDVDGAADALAPRCPPSSPPSCSPRSSPRSSGGAARAPPPTSCSPRAAATHGADLSAAQLVHAAACRSIHTTAFAHAIAARRDDLEWLEAVGEAIGELGALVHSASHDVALQQQKAMTLAARRAELGRQRQLDQAIEERDAARAQVKSLRQAVHQLQDEMEFLAIFPSTAEMVEEHGGMRPYGRLAHEGRQRGMASMKASGRSMHMSRTSGNSVLPPTSSPFSAARSGRAERVKAMDRLHKQRDQEIEARMQAIQRNHQQELNELREQIKTLEHDHRAEFESREKARQEAYRNTAIHMKTCSREKKLAFFEKDRAKAMASAAVDVLLETQTEAKSLRRQLEGHNLKIQMDGFEEHTIVGMPARVDAADVMHVERENSDSPIVGSLVSDLQADLDAHNTVVEMLDLEASHSLETDASLEDEAEDAENILTELQGDSSDVNERHLV</sequence>
<evidence type="ECO:0000256" key="2">
    <source>
        <dbReference type="SAM" id="MobiDB-lite"/>
    </source>
</evidence>
<feature type="coiled-coil region" evidence="1">
    <location>
        <begin position="279"/>
        <end position="317"/>
    </location>
</feature>
<feature type="compositionally biased region" description="Low complexity" evidence="2">
    <location>
        <begin position="58"/>
        <end position="71"/>
    </location>
</feature>
<keyword evidence="1" id="KW-0175">Coiled coil</keyword>
<organism evidence="3 4">
    <name type="scientific">Prymnesium parvum</name>
    <name type="common">Toxic golden alga</name>
    <dbReference type="NCBI Taxonomy" id="97485"/>
    <lineage>
        <taxon>Eukaryota</taxon>
        <taxon>Haptista</taxon>
        <taxon>Haptophyta</taxon>
        <taxon>Prymnesiophyceae</taxon>
        <taxon>Prymnesiales</taxon>
        <taxon>Prymnesiaceae</taxon>
        <taxon>Prymnesium</taxon>
    </lineage>
</organism>
<evidence type="ECO:0000256" key="1">
    <source>
        <dbReference type="SAM" id="Coils"/>
    </source>
</evidence>
<evidence type="ECO:0000313" key="4">
    <source>
        <dbReference type="Proteomes" id="UP001515480"/>
    </source>
</evidence>
<dbReference type="Proteomes" id="UP001515480">
    <property type="component" value="Unassembled WGS sequence"/>
</dbReference>
<keyword evidence="4" id="KW-1185">Reference proteome</keyword>
<protein>
    <submittedName>
        <fullName evidence="3">Uncharacterized protein</fullName>
    </submittedName>
</protein>
<name>A0AB34K9K1_PRYPA</name>
<feature type="coiled-coil region" evidence="1">
    <location>
        <begin position="167"/>
        <end position="194"/>
    </location>
</feature>